<dbReference type="Gene3D" id="2.30.110.50">
    <property type="match status" value="1"/>
</dbReference>
<dbReference type="InterPro" id="IPR037026">
    <property type="entry name" value="Vgr_OB-fold_dom_sf"/>
</dbReference>
<dbReference type="Pfam" id="PF05954">
    <property type="entry name" value="Phage_GPD"/>
    <property type="match status" value="1"/>
</dbReference>
<name>A0A7G9QKF7_9SPHI</name>
<dbReference type="Pfam" id="PF04717">
    <property type="entry name" value="Phage_base_V"/>
    <property type="match status" value="1"/>
</dbReference>
<organism evidence="2 3">
    <name type="scientific">Pedobacter roseus</name>
    <dbReference type="NCBI Taxonomy" id="336820"/>
    <lineage>
        <taxon>Bacteria</taxon>
        <taxon>Pseudomonadati</taxon>
        <taxon>Bacteroidota</taxon>
        <taxon>Sphingobacteriia</taxon>
        <taxon>Sphingobacteriales</taxon>
        <taxon>Sphingobacteriaceae</taxon>
        <taxon>Pedobacter</taxon>
    </lineage>
</organism>
<dbReference type="KEGG" id="proe:H9L23_07040"/>
<sequence>MEDKLITEINIEGKAIEHFDSFDLQQHFNGHHYFELRFKHQQLDLPGLITLDNSRDFVGKTLTASFGYETDKLQEFTGIITKISLDQSHGYHGVYILSGYSPSILIDRGADLGSYLAKNFEEIVTLLTKDTPENDLKITTNTNRKAPIDYLIQYKESDFQFLNRLSAEYQEWFFYDGKQLNFGKPDEQKEIELFYGRDVQDLQYAMEISPIKNKNFAYIAEEDEILQSESTGKTDGLPDLAHAVQIANRTFSKAFHQPAMIAIRTNKEIKTYTENNEKANASELLKISAKGDNPALSIGCIAEITMSIKQELAFATESLGKFLITSINHHIDVAGKYHHTFEGLLASTECILVKNYKRPNPLMQLADVVDNNDPQGHGRVKVKFKWECLNNDVTDWLRVITPDAGSSAQVNTNRGFVFIPEIGDQVAVTFEEGNIARPIVMGSIFHGLNGAGGYDNNHLKSIATRSGHIIEFNDTSGAETITITDKSNNIIRFDTSSSSIEISAPENINITAKNISISAEQNVSIAAGEHIYSNAGGNIASNAGENHSVMAENISMVANDNINKTASNIEKTAEQINLNSTKDNIELHSSKEIVNKSGSKVKLF</sequence>
<dbReference type="EMBL" id="CP060723">
    <property type="protein sequence ID" value="QNN43832.1"/>
    <property type="molecule type" value="Genomic_DNA"/>
</dbReference>
<dbReference type="SUPFAM" id="SSF69255">
    <property type="entry name" value="gp5 N-terminal domain-like"/>
    <property type="match status" value="1"/>
</dbReference>
<dbReference type="Gene3D" id="3.10.450.190">
    <property type="match status" value="1"/>
</dbReference>
<dbReference type="SUPFAM" id="SSF69349">
    <property type="entry name" value="Phage fibre proteins"/>
    <property type="match status" value="1"/>
</dbReference>
<dbReference type="SUPFAM" id="SSF69279">
    <property type="entry name" value="Phage tail proteins"/>
    <property type="match status" value="1"/>
</dbReference>
<feature type="domain" description="Gp5/Type VI secretion system Vgr protein OB-fold" evidence="1">
    <location>
        <begin position="365"/>
        <end position="445"/>
    </location>
</feature>
<dbReference type="Gene3D" id="3.55.50.10">
    <property type="entry name" value="Baseplate protein-like domains"/>
    <property type="match status" value="1"/>
</dbReference>
<reference evidence="2 3" key="1">
    <citation type="submission" date="2020-08" db="EMBL/GenBank/DDBJ databases">
        <title>Genome sequence of Pedobacter roseus KACC 11594T.</title>
        <authorList>
            <person name="Hyun D.-W."/>
            <person name="Bae J.-W."/>
        </authorList>
    </citation>
    <scope>NUCLEOTIDE SEQUENCE [LARGE SCALE GENOMIC DNA]</scope>
    <source>
        <strain evidence="2 3">KACC 11594</strain>
    </source>
</reference>
<accession>A0A7G9QKF7</accession>
<dbReference type="InterPro" id="IPR006531">
    <property type="entry name" value="Gp5/Vgr_OB"/>
</dbReference>
<evidence type="ECO:0000259" key="1">
    <source>
        <dbReference type="Pfam" id="PF04717"/>
    </source>
</evidence>
<evidence type="ECO:0000313" key="3">
    <source>
        <dbReference type="Proteomes" id="UP000515806"/>
    </source>
</evidence>
<dbReference type="RefSeq" id="WP_187594295.1">
    <property type="nucleotide sequence ID" value="NZ_CP060723.1"/>
</dbReference>
<proteinExistence type="predicted"/>
<dbReference type="AlphaFoldDB" id="A0A7G9QKF7"/>
<keyword evidence="3" id="KW-1185">Reference proteome</keyword>
<dbReference type="Gene3D" id="2.40.50.230">
    <property type="entry name" value="Gp5 N-terminal domain"/>
    <property type="match status" value="1"/>
</dbReference>
<gene>
    <name evidence="2" type="ORF">H9L23_07040</name>
</gene>
<evidence type="ECO:0000313" key="2">
    <source>
        <dbReference type="EMBL" id="QNN43832.1"/>
    </source>
</evidence>
<dbReference type="Proteomes" id="UP000515806">
    <property type="component" value="Chromosome"/>
</dbReference>
<protein>
    <submittedName>
        <fullName evidence="2">DUF2345 domain-containing protein</fullName>
    </submittedName>
</protein>